<keyword evidence="2" id="KW-1185">Reference proteome</keyword>
<accession>A0A6G1HMW4</accession>
<sequence length="131" mass="15437">MRRYRVLRTPISSMLGSSWYPRRMRHVDPSTAFVPPNQRVRARGDRRSTPTAISVLTMAGISRLSSCPWGEILCTVLWPRNRWHWRWTMVGERRPRRISVHSVDEAVAAYLVKVHDEREREGFRRSPVNKV</sequence>
<organism evidence="1 2">
    <name type="scientific">Trichodelitschia bisporula</name>
    <dbReference type="NCBI Taxonomy" id="703511"/>
    <lineage>
        <taxon>Eukaryota</taxon>
        <taxon>Fungi</taxon>
        <taxon>Dikarya</taxon>
        <taxon>Ascomycota</taxon>
        <taxon>Pezizomycotina</taxon>
        <taxon>Dothideomycetes</taxon>
        <taxon>Dothideomycetes incertae sedis</taxon>
        <taxon>Phaeotrichales</taxon>
        <taxon>Phaeotrichaceae</taxon>
        <taxon>Trichodelitschia</taxon>
    </lineage>
</organism>
<evidence type="ECO:0000313" key="1">
    <source>
        <dbReference type="EMBL" id="KAF2397408.1"/>
    </source>
</evidence>
<dbReference type="EMBL" id="ML996703">
    <property type="protein sequence ID" value="KAF2397408.1"/>
    <property type="molecule type" value="Genomic_DNA"/>
</dbReference>
<proteinExistence type="predicted"/>
<reference evidence="1" key="1">
    <citation type="journal article" date="2020" name="Stud. Mycol.">
        <title>101 Dothideomycetes genomes: a test case for predicting lifestyles and emergence of pathogens.</title>
        <authorList>
            <person name="Haridas S."/>
            <person name="Albert R."/>
            <person name="Binder M."/>
            <person name="Bloem J."/>
            <person name="Labutti K."/>
            <person name="Salamov A."/>
            <person name="Andreopoulos B."/>
            <person name="Baker S."/>
            <person name="Barry K."/>
            <person name="Bills G."/>
            <person name="Bluhm B."/>
            <person name="Cannon C."/>
            <person name="Castanera R."/>
            <person name="Culley D."/>
            <person name="Daum C."/>
            <person name="Ezra D."/>
            <person name="Gonzalez J."/>
            <person name="Henrissat B."/>
            <person name="Kuo A."/>
            <person name="Liang C."/>
            <person name="Lipzen A."/>
            <person name="Lutzoni F."/>
            <person name="Magnuson J."/>
            <person name="Mondo S."/>
            <person name="Nolan M."/>
            <person name="Ohm R."/>
            <person name="Pangilinan J."/>
            <person name="Park H.-J."/>
            <person name="Ramirez L."/>
            <person name="Alfaro M."/>
            <person name="Sun H."/>
            <person name="Tritt A."/>
            <person name="Yoshinaga Y."/>
            <person name="Zwiers L.-H."/>
            <person name="Turgeon B."/>
            <person name="Goodwin S."/>
            <person name="Spatafora J."/>
            <person name="Crous P."/>
            <person name="Grigoriev I."/>
        </authorList>
    </citation>
    <scope>NUCLEOTIDE SEQUENCE</scope>
    <source>
        <strain evidence="1">CBS 262.69</strain>
    </source>
</reference>
<protein>
    <submittedName>
        <fullName evidence="1">Uncharacterized protein</fullName>
    </submittedName>
</protein>
<evidence type="ECO:0000313" key="2">
    <source>
        <dbReference type="Proteomes" id="UP000799640"/>
    </source>
</evidence>
<name>A0A6G1HMW4_9PEZI</name>
<gene>
    <name evidence="1" type="ORF">EJ06DRAFT_148237</name>
</gene>
<dbReference type="Proteomes" id="UP000799640">
    <property type="component" value="Unassembled WGS sequence"/>
</dbReference>
<dbReference type="AlphaFoldDB" id="A0A6G1HMW4"/>